<comment type="caution">
    <text evidence="2">The sequence shown here is derived from an EMBL/GenBank/DDBJ whole genome shotgun (WGS) entry which is preliminary data.</text>
</comment>
<name>A0AAV5CP23_ELECO</name>
<dbReference type="Pfam" id="PF14291">
    <property type="entry name" value="DUF4371"/>
    <property type="match status" value="1"/>
</dbReference>
<dbReference type="InterPro" id="IPR025398">
    <property type="entry name" value="DUF4371"/>
</dbReference>
<organism evidence="2 3">
    <name type="scientific">Eleusine coracana subsp. coracana</name>
    <dbReference type="NCBI Taxonomy" id="191504"/>
    <lineage>
        <taxon>Eukaryota</taxon>
        <taxon>Viridiplantae</taxon>
        <taxon>Streptophyta</taxon>
        <taxon>Embryophyta</taxon>
        <taxon>Tracheophyta</taxon>
        <taxon>Spermatophyta</taxon>
        <taxon>Magnoliopsida</taxon>
        <taxon>Liliopsida</taxon>
        <taxon>Poales</taxon>
        <taxon>Poaceae</taxon>
        <taxon>PACMAD clade</taxon>
        <taxon>Chloridoideae</taxon>
        <taxon>Cynodonteae</taxon>
        <taxon>Eleusininae</taxon>
        <taxon>Eleusine</taxon>
    </lineage>
</organism>
<proteinExistence type="predicted"/>
<evidence type="ECO:0000259" key="1">
    <source>
        <dbReference type="Pfam" id="PF14291"/>
    </source>
</evidence>
<dbReference type="PANTHER" id="PTHR45749">
    <property type="match status" value="1"/>
</dbReference>
<dbReference type="Proteomes" id="UP001054889">
    <property type="component" value="Unassembled WGS sequence"/>
</dbReference>
<accession>A0AAV5CP23</accession>
<reference evidence="2" key="1">
    <citation type="journal article" date="2018" name="DNA Res.">
        <title>Multiple hybrid de novo genome assembly of finger millet, an orphan allotetraploid crop.</title>
        <authorList>
            <person name="Hatakeyama M."/>
            <person name="Aluri S."/>
            <person name="Balachadran M.T."/>
            <person name="Sivarajan S.R."/>
            <person name="Patrignani A."/>
            <person name="Gruter S."/>
            <person name="Poveda L."/>
            <person name="Shimizu-Inatsugi R."/>
            <person name="Baeten J."/>
            <person name="Francoijs K.J."/>
            <person name="Nataraja K.N."/>
            <person name="Reddy Y.A.N."/>
            <person name="Phadnis S."/>
            <person name="Ravikumar R.L."/>
            <person name="Schlapbach R."/>
            <person name="Sreeman S.M."/>
            <person name="Shimizu K.K."/>
        </authorList>
    </citation>
    <scope>NUCLEOTIDE SEQUENCE</scope>
</reference>
<sequence length="63" mass="7007">MVKLLASYNEEVKAIVLANAPQNAKYTLGTIQKKILDLMSCNVQRAIHNEISNAKFCLIVDES</sequence>
<protein>
    <recommendedName>
        <fullName evidence="1">DUF4371 domain-containing protein</fullName>
    </recommendedName>
</protein>
<dbReference type="EMBL" id="BQKI01000008">
    <property type="protein sequence ID" value="GJM99797.1"/>
    <property type="molecule type" value="Genomic_DNA"/>
</dbReference>
<feature type="domain" description="DUF4371" evidence="1">
    <location>
        <begin position="2"/>
        <end position="63"/>
    </location>
</feature>
<dbReference type="AlphaFoldDB" id="A0AAV5CP23"/>
<evidence type="ECO:0000313" key="2">
    <source>
        <dbReference type="EMBL" id="GJM99797.1"/>
    </source>
</evidence>
<reference evidence="2" key="2">
    <citation type="submission" date="2021-12" db="EMBL/GenBank/DDBJ databases">
        <title>Resequencing data analysis of finger millet.</title>
        <authorList>
            <person name="Hatakeyama M."/>
            <person name="Aluri S."/>
            <person name="Balachadran M.T."/>
            <person name="Sivarajan S.R."/>
            <person name="Poveda L."/>
            <person name="Shimizu-Inatsugi R."/>
            <person name="Schlapbach R."/>
            <person name="Sreeman S.M."/>
            <person name="Shimizu K.K."/>
        </authorList>
    </citation>
    <scope>NUCLEOTIDE SEQUENCE</scope>
</reference>
<evidence type="ECO:0000313" key="3">
    <source>
        <dbReference type="Proteomes" id="UP001054889"/>
    </source>
</evidence>
<keyword evidence="3" id="KW-1185">Reference proteome</keyword>
<dbReference type="PANTHER" id="PTHR45749:SF37">
    <property type="entry name" value="OS05G0311600 PROTEIN"/>
    <property type="match status" value="1"/>
</dbReference>
<gene>
    <name evidence="2" type="primary">ga16932</name>
    <name evidence="2" type="ORF">PR202_ga16932</name>
</gene>